<dbReference type="InterPro" id="IPR020449">
    <property type="entry name" value="Tscrpt_reg_AraC-type_HTH"/>
</dbReference>
<dbReference type="InterPro" id="IPR018060">
    <property type="entry name" value="HTH_AraC"/>
</dbReference>
<dbReference type="InterPro" id="IPR035965">
    <property type="entry name" value="PAS-like_dom_sf"/>
</dbReference>
<protein>
    <submittedName>
        <fullName evidence="5">Bacillibactin transport regulator</fullName>
    </submittedName>
</protein>
<dbReference type="SUPFAM" id="SSF55785">
    <property type="entry name" value="PYP-like sensor domain (PAS domain)"/>
    <property type="match status" value="1"/>
</dbReference>
<dbReference type="Pfam" id="PF08448">
    <property type="entry name" value="PAS_4"/>
    <property type="match status" value="1"/>
</dbReference>
<dbReference type="Pfam" id="PF12833">
    <property type="entry name" value="HTH_18"/>
    <property type="match status" value="1"/>
</dbReference>
<dbReference type="AlphaFoldDB" id="A0A378PNF8"/>
<evidence type="ECO:0000259" key="4">
    <source>
        <dbReference type="PROSITE" id="PS01124"/>
    </source>
</evidence>
<accession>A0A378PNF8</accession>
<dbReference type="GO" id="GO:0003700">
    <property type="term" value="F:DNA-binding transcription factor activity"/>
    <property type="evidence" value="ECO:0007669"/>
    <property type="project" value="InterPro"/>
</dbReference>
<dbReference type="SUPFAM" id="SSF46689">
    <property type="entry name" value="Homeodomain-like"/>
    <property type="match status" value="2"/>
</dbReference>
<dbReference type="Gene3D" id="1.10.10.60">
    <property type="entry name" value="Homeodomain-like"/>
    <property type="match status" value="1"/>
</dbReference>
<dbReference type="InterPro" id="IPR009057">
    <property type="entry name" value="Homeodomain-like_sf"/>
</dbReference>
<keyword evidence="3" id="KW-0804">Transcription</keyword>
<dbReference type="Gene3D" id="3.30.450.20">
    <property type="entry name" value="PAS domain"/>
    <property type="match status" value="1"/>
</dbReference>
<dbReference type="InterPro" id="IPR018062">
    <property type="entry name" value="HTH_AraC-typ_CS"/>
</dbReference>
<dbReference type="InterPro" id="IPR013656">
    <property type="entry name" value="PAS_4"/>
</dbReference>
<dbReference type="GO" id="GO:0043565">
    <property type="term" value="F:sequence-specific DNA binding"/>
    <property type="evidence" value="ECO:0007669"/>
    <property type="project" value="InterPro"/>
</dbReference>
<gene>
    <name evidence="5" type="primary">btr</name>
    <name evidence="5" type="ORF">NCTC11227_00450</name>
</gene>
<dbReference type="RefSeq" id="WP_084260562.1">
    <property type="nucleotide sequence ID" value="NZ_CP011158.1"/>
</dbReference>
<name>A0A378PNF8_9GAMM</name>
<keyword evidence="2" id="KW-0238">DNA-binding</keyword>
<dbReference type="InterPro" id="IPR050204">
    <property type="entry name" value="AraC_XylS_family_regulators"/>
</dbReference>
<keyword evidence="1" id="KW-0805">Transcription regulation</keyword>
<dbReference type="Proteomes" id="UP000255102">
    <property type="component" value="Unassembled WGS sequence"/>
</dbReference>
<evidence type="ECO:0000313" key="5">
    <source>
        <dbReference type="EMBL" id="STY86469.1"/>
    </source>
</evidence>
<sequence>MHTYALPQLQILGFNKNSADIQYLVNDFDSFITSIQAIIPLLDLLSSTVFFIKNTQAQYMAVNQTLKTRLDVNNDAQIIGRTPTEMFGDKQGREYMIQDLKVLEGSPIVDRLELHTYPSGKLGWCITHKIPIYNKTNEIIAMVGVSIDIDKDNSYKLKAHEKLAVIINYMQDNAEHKITINKLATIAGLSISGLERLFRSVLNLSPQQMLQKIRLEKAVKLLQNPNESVIEIAIQCGYTDHSAFSRQFKQLTGLSPSDFRKRMI</sequence>
<dbReference type="PANTHER" id="PTHR46796:SF13">
    <property type="entry name" value="HTH-TYPE TRANSCRIPTIONAL ACTIVATOR RHAS"/>
    <property type="match status" value="1"/>
</dbReference>
<evidence type="ECO:0000256" key="3">
    <source>
        <dbReference type="ARBA" id="ARBA00023163"/>
    </source>
</evidence>
<evidence type="ECO:0000256" key="2">
    <source>
        <dbReference type="ARBA" id="ARBA00023125"/>
    </source>
</evidence>
<organism evidence="5 6">
    <name type="scientific">Moraxella ovis</name>
    <dbReference type="NCBI Taxonomy" id="29433"/>
    <lineage>
        <taxon>Bacteria</taxon>
        <taxon>Pseudomonadati</taxon>
        <taxon>Pseudomonadota</taxon>
        <taxon>Gammaproteobacteria</taxon>
        <taxon>Moraxellales</taxon>
        <taxon>Moraxellaceae</taxon>
        <taxon>Moraxella</taxon>
    </lineage>
</organism>
<dbReference type="PANTHER" id="PTHR46796">
    <property type="entry name" value="HTH-TYPE TRANSCRIPTIONAL ACTIVATOR RHAS-RELATED"/>
    <property type="match status" value="1"/>
</dbReference>
<feature type="domain" description="HTH araC/xylS-type" evidence="4">
    <location>
        <begin position="164"/>
        <end position="262"/>
    </location>
</feature>
<dbReference type="PROSITE" id="PS01124">
    <property type="entry name" value="HTH_ARAC_FAMILY_2"/>
    <property type="match status" value="1"/>
</dbReference>
<dbReference type="PRINTS" id="PR00032">
    <property type="entry name" value="HTHARAC"/>
</dbReference>
<dbReference type="STRING" id="29433.MOVS_02175"/>
<evidence type="ECO:0000256" key="1">
    <source>
        <dbReference type="ARBA" id="ARBA00023015"/>
    </source>
</evidence>
<dbReference type="EMBL" id="UGPW01000001">
    <property type="protein sequence ID" value="STY86469.1"/>
    <property type="molecule type" value="Genomic_DNA"/>
</dbReference>
<proteinExistence type="predicted"/>
<reference evidence="5 6" key="1">
    <citation type="submission" date="2018-06" db="EMBL/GenBank/DDBJ databases">
        <authorList>
            <consortium name="Pathogen Informatics"/>
            <person name="Doyle S."/>
        </authorList>
    </citation>
    <scope>NUCLEOTIDE SEQUENCE [LARGE SCALE GENOMIC DNA]</scope>
    <source>
        <strain evidence="5 6">NCTC11227</strain>
    </source>
</reference>
<evidence type="ECO:0000313" key="6">
    <source>
        <dbReference type="Proteomes" id="UP000255102"/>
    </source>
</evidence>
<dbReference type="PROSITE" id="PS00041">
    <property type="entry name" value="HTH_ARAC_FAMILY_1"/>
    <property type="match status" value="1"/>
</dbReference>
<dbReference type="SMART" id="SM00342">
    <property type="entry name" value="HTH_ARAC"/>
    <property type="match status" value="1"/>
</dbReference>